<evidence type="ECO:0000313" key="6">
    <source>
        <dbReference type="Proteomes" id="UP000659654"/>
    </source>
</evidence>
<feature type="domain" description="ShKT" evidence="2">
    <location>
        <begin position="261"/>
        <end position="298"/>
    </location>
</feature>
<keyword evidence="6" id="KW-1185">Reference proteome</keyword>
<protein>
    <submittedName>
        <fullName evidence="3">(pine wood nematode) hypothetical protein</fullName>
    </submittedName>
</protein>
<dbReference type="eggNOG" id="ENOG502SXSS">
    <property type="taxonomic scope" value="Eukaryota"/>
</dbReference>
<comment type="caution">
    <text evidence="1">Lacks conserved residue(s) required for the propagation of feature annotation.</text>
</comment>
<proteinExistence type="predicted"/>
<reference evidence="4" key="2">
    <citation type="submission" date="2020-08" db="EMBL/GenBank/DDBJ databases">
        <authorList>
            <person name="Kikuchi T."/>
        </authorList>
    </citation>
    <scope>NUCLEOTIDE SEQUENCE</scope>
    <source>
        <strain evidence="3">Ka4C1</strain>
    </source>
</reference>
<dbReference type="Proteomes" id="UP000582659">
    <property type="component" value="Unassembled WGS sequence"/>
</dbReference>
<feature type="disulfide bond" evidence="1">
    <location>
        <begin position="186"/>
        <end position="220"/>
    </location>
</feature>
<gene>
    <name evidence="3" type="ORF">BXYJ_LOCUS12370</name>
</gene>
<dbReference type="InterPro" id="IPR003582">
    <property type="entry name" value="ShKT_dom"/>
</dbReference>
<dbReference type="Gene3D" id="1.10.10.1940">
    <property type="match status" value="2"/>
</dbReference>
<reference evidence="7" key="1">
    <citation type="submission" date="2016-11" db="UniProtKB">
        <authorList>
            <consortium name="WormBaseParasite"/>
        </authorList>
    </citation>
    <scope>IDENTIFICATION</scope>
</reference>
<dbReference type="PANTHER" id="PTHR21724">
    <property type="entry name" value="SHKT DOMAIN-CONTAINING PROTEIN"/>
    <property type="match status" value="1"/>
</dbReference>
<dbReference type="AlphaFoldDB" id="A0A1I7RP04"/>
<evidence type="ECO:0000256" key="1">
    <source>
        <dbReference type="PROSITE-ProRule" id="PRU01005"/>
    </source>
</evidence>
<evidence type="ECO:0000259" key="2">
    <source>
        <dbReference type="PROSITE" id="PS51670"/>
    </source>
</evidence>
<dbReference type="Pfam" id="PF01549">
    <property type="entry name" value="ShK"/>
    <property type="match status" value="4"/>
</dbReference>
<evidence type="ECO:0000313" key="7">
    <source>
        <dbReference type="WBParaSite" id="BXY_0244400.1"/>
    </source>
</evidence>
<feature type="domain" description="ShKT" evidence="2">
    <location>
        <begin position="186"/>
        <end position="220"/>
    </location>
</feature>
<dbReference type="OrthoDB" id="5819225at2759"/>
<dbReference type="PROSITE" id="PS51670">
    <property type="entry name" value="SHKT"/>
    <property type="match status" value="3"/>
</dbReference>
<keyword evidence="1" id="KW-1015">Disulfide bond</keyword>
<accession>A0A1I7RP04</accession>
<dbReference type="WBParaSite" id="BXY_0244400.1">
    <property type="protein sequence ID" value="BXY_0244400.1"/>
    <property type="gene ID" value="BXY_0244400"/>
</dbReference>
<dbReference type="SMART" id="SM00254">
    <property type="entry name" value="ShKT"/>
    <property type="match status" value="5"/>
</dbReference>
<name>A0A1I7RP04_BURXY</name>
<sequence>MITTTALPTTLTTHYESRRRCQSKDGGAFYPSATTCKNERSDRVCSYIFHAPDPVTGKRDPKCSLEGMEDIANSCRKQCAICCEHIDYACEDDHNDIIACSKQLDKCHMSKWFDVLSKFCAGSCGLCTKTECRDYNADCRERKDECLASDKIDEMRDKCARTCGFCVVGGGTGGDLPFNKPAVPQCIDRAPNCTNNEHLCASPLHAEFMINFCAKTCFKCTINPNVIVPVIGTPHDVNGTAAVLMPASVIINAAAHNSKICEDRHPKCAIWVSKGFCVHEKYTVEQRRALCPKSCKLC</sequence>
<evidence type="ECO:0000313" key="3">
    <source>
        <dbReference type="EMBL" id="CAD5232279.1"/>
    </source>
</evidence>
<dbReference type="EMBL" id="CAJFCV020000005">
    <property type="protein sequence ID" value="CAG9124424.1"/>
    <property type="molecule type" value="Genomic_DNA"/>
</dbReference>
<dbReference type="EMBL" id="CAJFDI010000005">
    <property type="protein sequence ID" value="CAD5232279.1"/>
    <property type="molecule type" value="Genomic_DNA"/>
</dbReference>
<organism evidence="5 7">
    <name type="scientific">Bursaphelenchus xylophilus</name>
    <name type="common">Pinewood nematode worm</name>
    <name type="synonym">Aphelenchoides xylophilus</name>
    <dbReference type="NCBI Taxonomy" id="6326"/>
    <lineage>
        <taxon>Eukaryota</taxon>
        <taxon>Metazoa</taxon>
        <taxon>Ecdysozoa</taxon>
        <taxon>Nematoda</taxon>
        <taxon>Chromadorea</taxon>
        <taxon>Rhabditida</taxon>
        <taxon>Tylenchina</taxon>
        <taxon>Tylenchomorpha</taxon>
        <taxon>Aphelenchoidea</taxon>
        <taxon>Aphelenchoididae</taxon>
        <taxon>Bursaphelenchus</taxon>
    </lineage>
</organism>
<dbReference type="Proteomes" id="UP000095284">
    <property type="component" value="Unplaced"/>
</dbReference>
<evidence type="ECO:0000313" key="4">
    <source>
        <dbReference type="EMBL" id="CAG9124424.1"/>
    </source>
</evidence>
<dbReference type="Proteomes" id="UP000659654">
    <property type="component" value="Unassembled WGS sequence"/>
</dbReference>
<dbReference type="PANTHER" id="PTHR21724:SF109">
    <property type="entry name" value="SHKT DOMAIN-CONTAINING PROTEIN"/>
    <property type="match status" value="1"/>
</dbReference>
<feature type="disulfide bond" evidence="1">
    <location>
        <begin position="132"/>
        <end position="166"/>
    </location>
</feature>
<feature type="domain" description="ShKT" evidence="2">
    <location>
        <begin position="132"/>
        <end position="166"/>
    </location>
</feature>
<evidence type="ECO:0000313" key="5">
    <source>
        <dbReference type="Proteomes" id="UP000095284"/>
    </source>
</evidence>
<dbReference type="SMR" id="A0A1I7RP04"/>